<dbReference type="RefSeq" id="XP_003201020.2">
    <property type="nucleotide sequence ID" value="XM_003200972.6"/>
</dbReference>
<evidence type="ECO:0000313" key="7">
    <source>
        <dbReference type="ZFIN" id="ZDB-GENE-050208-646"/>
    </source>
</evidence>
<dbReference type="AlphaFoldDB" id="A0A0R4IDF5"/>
<reference evidence="4 5" key="1">
    <citation type="journal article" date="2013" name="Nature">
        <title>The zebrafish reference genome sequence and its relationship to the human genome.</title>
        <authorList>
            <consortium name="Genome Reference Consortium Zebrafish"/>
            <person name="Howe K."/>
            <person name="Clark M.D."/>
            <person name="Torroja C.F."/>
            <person name="Torrance J."/>
            <person name="Berthelot C."/>
            <person name="Muffato M."/>
            <person name="Collins J.E."/>
            <person name="Humphray S."/>
            <person name="McLaren K."/>
            <person name="Matthews L."/>
            <person name="McLaren S."/>
            <person name="Sealy I."/>
            <person name="Caccamo M."/>
            <person name="Churcher C."/>
            <person name="Scott C."/>
            <person name="Barrett J.C."/>
            <person name="Koch R."/>
            <person name="Rauch G.J."/>
            <person name="White S."/>
            <person name="Chow W."/>
            <person name="Kilian B."/>
            <person name="Quintais L.T."/>
            <person name="Guerra-Assuncao J.A."/>
            <person name="Zhou Y."/>
            <person name="Gu Y."/>
            <person name="Yen J."/>
            <person name="Vogel J.H."/>
            <person name="Eyre T."/>
            <person name="Redmond S."/>
            <person name="Banerjee R."/>
            <person name="Chi J."/>
            <person name="Fu B."/>
            <person name="Langley E."/>
            <person name="Maguire S.F."/>
            <person name="Laird G.K."/>
            <person name="Lloyd D."/>
            <person name="Kenyon E."/>
            <person name="Donaldson S."/>
            <person name="Sehra H."/>
            <person name="Almeida-King J."/>
            <person name="Loveland J."/>
            <person name="Trevanion S."/>
            <person name="Jones M."/>
            <person name="Quail M."/>
            <person name="Willey D."/>
            <person name="Hunt A."/>
            <person name="Burton J."/>
            <person name="Sims S."/>
            <person name="McLay K."/>
            <person name="Plumb B."/>
            <person name="Davis J."/>
            <person name="Clee C."/>
            <person name="Oliver K."/>
            <person name="Clark R."/>
            <person name="Riddle C."/>
            <person name="Elliot D."/>
            <person name="Eliott D."/>
            <person name="Threadgold G."/>
            <person name="Harden G."/>
            <person name="Ware D."/>
            <person name="Begum S."/>
            <person name="Mortimore B."/>
            <person name="Mortimer B."/>
            <person name="Kerry G."/>
            <person name="Heath P."/>
            <person name="Phillimore B."/>
            <person name="Tracey A."/>
            <person name="Corby N."/>
            <person name="Dunn M."/>
            <person name="Johnson C."/>
            <person name="Wood J."/>
            <person name="Clark S."/>
            <person name="Pelan S."/>
            <person name="Griffiths G."/>
            <person name="Smith M."/>
            <person name="Glithero R."/>
            <person name="Howden P."/>
            <person name="Barker N."/>
            <person name="Lloyd C."/>
            <person name="Stevens C."/>
            <person name="Harley J."/>
            <person name="Holt K."/>
            <person name="Panagiotidis G."/>
            <person name="Lovell J."/>
            <person name="Beasley H."/>
            <person name="Henderson C."/>
            <person name="Gordon D."/>
            <person name="Auger K."/>
            <person name="Wright D."/>
            <person name="Collins J."/>
            <person name="Raisen C."/>
            <person name="Dyer L."/>
            <person name="Leung K."/>
            <person name="Robertson L."/>
            <person name="Ambridge K."/>
            <person name="Leongamornlert D."/>
            <person name="McGuire S."/>
            <person name="Gilderthorp R."/>
            <person name="Griffiths C."/>
            <person name="Manthravadi D."/>
            <person name="Nichol S."/>
            <person name="Barker G."/>
            <person name="Whitehead S."/>
            <person name="Kay M."/>
            <person name="Brown J."/>
            <person name="Murnane C."/>
            <person name="Gray E."/>
            <person name="Humphries M."/>
            <person name="Sycamore N."/>
            <person name="Barker D."/>
            <person name="Saunders D."/>
            <person name="Wallis J."/>
            <person name="Babbage A."/>
            <person name="Hammond S."/>
            <person name="Mashreghi-Mohammadi M."/>
            <person name="Barr L."/>
            <person name="Martin S."/>
            <person name="Wray P."/>
            <person name="Ellington A."/>
            <person name="Matthews N."/>
            <person name="Ellwood M."/>
            <person name="Woodmansey R."/>
            <person name="Clark G."/>
            <person name="Cooper J."/>
            <person name="Cooper J."/>
            <person name="Tromans A."/>
            <person name="Grafham D."/>
            <person name="Skuce C."/>
            <person name="Pandian R."/>
            <person name="Andrews R."/>
            <person name="Harrison E."/>
            <person name="Kimberley A."/>
            <person name="Garnett J."/>
            <person name="Fosker N."/>
            <person name="Hall R."/>
            <person name="Garner P."/>
            <person name="Kelly D."/>
            <person name="Bird C."/>
            <person name="Palmer S."/>
            <person name="Gehring I."/>
            <person name="Berger A."/>
            <person name="Dooley C.M."/>
            <person name="Ersan-Urun Z."/>
            <person name="Eser C."/>
            <person name="Geiger H."/>
            <person name="Geisler M."/>
            <person name="Karotki L."/>
            <person name="Kirn A."/>
            <person name="Konantz J."/>
            <person name="Konantz M."/>
            <person name="Oberlander M."/>
            <person name="Rudolph-Geiger S."/>
            <person name="Teucke M."/>
            <person name="Lanz C."/>
            <person name="Raddatz G."/>
            <person name="Osoegawa K."/>
            <person name="Zhu B."/>
            <person name="Rapp A."/>
            <person name="Widaa S."/>
            <person name="Langford C."/>
            <person name="Yang F."/>
            <person name="Schuster S.C."/>
            <person name="Carter N.P."/>
            <person name="Harrow J."/>
            <person name="Ning Z."/>
            <person name="Herrero J."/>
            <person name="Searle S.M."/>
            <person name="Enright A."/>
            <person name="Geisler R."/>
            <person name="Plasterk R.H."/>
            <person name="Lee C."/>
            <person name="Westerfield M."/>
            <person name="de Jong P.J."/>
            <person name="Zon L.I."/>
            <person name="Postlethwait J.H."/>
            <person name="Nusslein-Volhard C."/>
            <person name="Hubbard T.J."/>
            <person name="Roest Crollius H."/>
            <person name="Rogers J."/>
            <person name="Stemple D.L."/>
        </authorList>
    </citation>
    <scope>NUCLEOTIDE SEQUENCE [LARGE SCALE GENOMIC DNA]</scope>
    <source>
        <strain evidence="4">Tuebingen</strain>
    </source>
</reference>
<feature type="domain" description="Immunoglobulin" evidence="3">
    <location>
        <begin position="19"/>
        <end position="120"/>
    </location>
</feature>
<dbReference type="PANTHER" id="PTHR21063:SF4">
    <property type="entry name" value="CD48 ANTIGEN-RELATED"/>
    <property type="match status" value="1"/>
</dbReference>
<dbReference type="InterPro" id="IPR013783">
    <property type="entry name" value="Ig-like_fold"/>
</dbReference>
<dbReference type="ZFIN" id="ZDB-GENE-050208-646">
    <property type="gene designation" value="si:rp71-36a1.2"/>
</dbReference>
<sequence>MKNILLFFLCFQVMNGVFGDSVSVKEGDCVSLHTGLAEIEKEDVIQWRFETIVIAQIIRTINSISIKEDVLNGKFKDRLKLDNQTGDLTIKNIRSEHSGNYDVNDFNTLNKSFNVTAVVEEKQSLIVMEGDSVNLQPDVPEILKYDVIQWRFGQPVVAKINRVNRSVSTPDVRFRYRLEANYLTGSLKISNIATNCSGLYEVDIRSSNKHTIHKSFYVTVTGEKKTESVLAGKSVTLKTNSTKILKDELIVWMFGGTIIAELSKVDQRFFLHDDDEAFNGRLKLDNQTAALTITKTSTTDSGLYQLMISSKGYTVHERFVVSVTNSVLASCAAPGWSSRTVTWIVFGLLLLPAVVVIGLVKYYRNKIADLKKSCNKDDQLVTNTENNL</sequence>
<feature type="domain" description="Immunoglobulin" evidence="3">
    <location>
        <begin position="122"/>
        <end position="221"/>
    </location>
</feature>
<evidence type="ECO:0000256" key="2">
    <source>
        <dbReference type="SAM" id="SignalP"/>
    </source>
</evidence>
<dbReference type="GeneID" id="100034566"/>
<feature type="signal peptide" evidence="2">
    <location>
        <begin position="1"/>
        <end position="19"/>
    </location>
</feature>
<dbReference type="Proteomes" id="UP000000437">
    <property type="component" value="Chromosome 22"/>
</dbReference>
<dbReference type="SUPFAM" id="SSF48726">
    <property type="entry name" value="Immunoglobulin"/>
    <property type="match status" value="3"/>
</dbReference>
<dbReference type="PaxDb" id="7955-ENSDARP00000113876"/>
<evidence type="ECO:0000256" key="1">
    <source>
        <dbReference type="SAM" id="Phobius"/>
    </source>
</evidence>
<organism evidence="4">
    <name type="scientific">Danio rerio</name>
    <name type="common">Zebrafish</name>
    <name type="synonym">Brachydanio rerio</name>
    <dbReference type="NCBI Taxonomy" id="7955"/>
    <lineage>
        <taxon>Eukaryota</taxon>
        <taxon>Metazoa</taxon>
        <taxon>Chordata</taxon>
        <taxon>Craniata</taxon>
        <taxon>Vertebrata</taxon>
        <taxon>Euteleostomi</taxon>
        <taxon>Actinopterygii</taxon>
        <taxon>Neopterygii</taxon>
        <taxon>Teleostei</taxon>
        <taxon>Ostariophysi</taxon>
        <taxon>Cypriniformes</taxon>
        <taxon>Danionidae</taxon>
        <taxon>Danioninae</taxon>
        <taxon>Danio</taxon>
    </lineage>
</organism>
<keyword evidence="1" id="KW-0812">Transmembrane</keyword>
<feature type="domain" description="Immunoglobulin" evidence="3">
    <location>
        <begin position="224"/>
        <end position="324"/>
    </location>
</feature>
<dbReference type="OMA" id="HYISTHM"/>
<dbReference type="EMBL" id="BX322587">
    <property type="status" value="NOT_ANNOTATED_CDS"/>
    <property type="molecule type" value="Genomic_DNA"/>
</dbReference>
<evidence type="ECO:0000313" key="4">
    <source>
        <dbReference type="Ensembl" id="ENSDARP00000132086"/>
    </source>
</evidence>
<keyword evidence="2" id="KW-0732">Signal</keyword>
<dbReference type="SMART" id="SM00409">
    <property type="entry name" value="IG"/>
    <property type="match status" value="3"/>
</dbReference>
<evidence type="ECO:0000313" key="6">
    <source>
        <dbReference type="RefSeq" id="XP_003201020.2"/>
    </source>
</evidence>
<accession>A0A8M1RFS8</accession>
<dbReference type="OrthoDB" id="8945583at2759"/>
<evidence type="ECO:0000259" key="3">
    <source>
        <dbReference type="SMART" id="SM00409"/>
    </source>
</evidence>
<proteinExistence type="predicted"/>
<dbReference type="Bgee" id="ENSDARG00000093686">
    <property type="expression patterns" value="Expressed in swim bladder and 16 other cell types or tissues"/>
</dbReference>
<feature type="transmembrane region" description="Helical" evidence="1">
    <location>
        <begin position="341"/>
        <end position="363"/>
    </location>
</feature>
<reference evidence="6" key="3">
    <citation type="submission" date="2025-04" db="UniProtKB">
        <authorList>
            <consortium name="RefSeq"/>
        </authorList>
    </citation>
    <scope>IDENTIFICATION</scope>
    <source>
        <strain evidence="6">Tuebingen</strain>
    </source>
</reference>
<evidence type="ECO:0000313" key="5">
    <source>
        <dbReference type="Proteomes" id="UP000000437"/>
    </source>
</evidence>
<protein>
    <submittedName>
        <fullName evidence="4 6">Si:rp71-36a1.2</fullName>
    </submittedName>
</protein>
<name>A0A0R4IDF5_DANRE</name>
<reference evidence="4" key="2">
    <citation type="submission" date="2015-11" db="UniProtKB">
        <authorList>
            <consortium name="Ensembl"/>
        </authorList>
    </citation>
    <scope>IDENTIFICATION</scope>
    <source>
        <strain evidence="4">Tuebingen</strain>
    </source>
</reference>
<gene>
    <name evidence="4 6 7" type="primary">si:rp71-36a1.2</name>
</gene>
<accession>A0A0R4IDF5</accession>
<dbReference type="PANTHER" id="PTHR21063">
    <property type="entry name" value="LFA-3"/>
    <property type="match status" value="1"/>
</dbReference>
<dbReference type="Ensembl" id="ENSDART00000163370.3">
    <property type="protein sequence ID" value="ENSDARP00000132086.1"/>
    <property type="gene ID" value="ENSDARG00000093686.4"/>
</dbReference>
<dbReference type="InterPro" id="IPR036179">
    <property type="entry name" value="Ig-like_dom_sf"/>
</dbReference>
<dbReference type="InterPro" id="IPR003599">
    <property type="entry name" value="Ig_sub"/>
</dbReference>
<dbReference type="GeneTree" id="ENSGT01050000244806"/>
<keyword evidence="5" id="KW-1185">Reference proteome</keyword>
<dbReference type="KEGG" id="dre:100034566"/>
<dbReference type="AGR" id="ZFIN:ZDB-GENE-050208-646"/>
<feature type="chain" id="PRO_5044546621" evidence="2">
    <location>
        <begin position="20"/>
        <end position="388"/>
    </location>
</feature>
<keyword evidence="1" id="KW-1133">Transmembrane helix</keyword>
<dbReference type="ExpressionAtlas" id="A0A0R4IDF5">
    <property type="expression patterns" value="baseline and differential"/>
</dbReference>
<keyword evidence="1" id="KW-0472">Membrane</keyword>
<dbReference type="Gene3D" id="2.60.40.10">
    <property type="entry name" value="Immunoglobulins"/>
    <property type="match status" value="3"/>
</dbReference>